<comment type="caution">
    <text evidence="18">The sequence shown here is derived from an EMBL/GenBank/DDBJ whole genome shotgun (WGS) entry which is preliminary data.</text>
</comment>
<feature type="domain" description="Topo IA-type catalytic" evidence="17">
    <location>
        <begin position="149"/>
        <end position="593"/>
    </location>
</feature>
<reference evidence="18 19" key="1">
    <citation type="submission" date="2019-09" db="EMBL/GenBank/DDBJ databases">
        <title>In-depth cultivation of the pig gut microbiome towards novel bacterial diversity and tailored functional studies.</title>
        <authorList>
            <person name="Wylensek D."/>
            <person name="Hitch T.C.A."/>
            <person name="Clavel T."/>
        </authorList>
    </citation>
    <scope>NUCLEOTIDE SEQUENCE [LARGE SCALE GENOMIC DNA]</scope>
    <source>
        <strain evidence="18 19">PG-178-WT-4</strain>
    </source>
</reference>
<dbReference type="GO" id="GO:0008270">
    <property type="term" value="F:zinc ion binding"/>
    <property type="evidence" value="ECO:0007669"/>
    <property type="project" value="UniProtKB-KW"/>
</dbReference>
<comment type="catalytic activity">
    <reaction evidence="1">
        <text>ATP-independent breakage of single-stranded DNA, followed by passage and rejoining.</text>
        <dbReference type="EC" id="5.6.2.1"/>
    </reaction>
</comment>
<dbReference type="InterPro" id="IPR006171">
    <property type="entry name" value="TOPRIM_dom"/>
</dbReference>
<keyword evidence="7" id="KW-0862">Zinc</keyword>
<dbReference type="InterPro" id="IPR013824">
    <property type="entry name" value="Topo_IA_cen_sub1"/>
</dbReference>
<keyword evidence="6" id="KW-0863">Zinc-finger</keyword>
<dbReference type="Gene3D" id="3.30.65.10">
    <property type="entry name" value="Bacterial Topoisomerase I, domain 1"/>
    <property type="match status" value="2"/>
</dbReference>
<dbReference type="GO" id="GO:0043597">
    <property type="term" value="C:cytoplasmic replication fork"/>
    <property type="evidence" value="ECO:0007669"/>
    <property type="project" value="TreeGrafter"/>
</dbReference>
<keyword evidence="9" id="KW-0799">Topoisomerase</keyword>
<dbReference type="NCBIfam" id="TIGR01056">
    <property type="entry name" value="topB"/>
    <property type="match status" value="1"/>
</dbReference>
<dbReference type="Gene3D" id="1.10.290.10">
    <property type="entry name" value="Topoisomerase I, domain 4"/>
    <property type="match status" value="1"/>
</dbReference>
<dbReference type="RefSeq" id="WP_154511396.1">
    <property type="nucleotide sequence ID" value="NZ_VUMH01000008.1"/>
</dbReference>
<evidence type="ECO:0000259" key="16">
    <source>
        <dbReference type="PROSITE" id="PS50880"/>
    </source>
</evidence>
<dbReference type="SMART" id="SM00493">
    <property type="entry name" value="TOPRIM"/>
    <property type="match status" value="1"/>
</dbReference>
<dbReference type="SMART" id="SM00436">
    <property type="entry name" value="TOP1Bc"/>
    <property type="match status" value="1"/>
</dbReference>
<evidence type="ECO:0000256" key="10">
    <source>
        <dbReference type="ARBA" id="ARBA00023125"/>
    </source>
</evidence>
<dbReference type="SMART" id="SM00437">
    <property type="entry name" value="TOP1Ac"/>
    <property type="match status" value="1"/>
</dbReference>
<dbReference type="PROSITE" id="PS50880">
    <property type="entry name" value="TOPRIM"/>
    <property type="match status" value="1"/>
</dbReference>
<dbReference type="InterPro" id="IPR023406">
    <property type="entry name" value="Topo_IA_AS"/>
</dbReference>
<dbReference type="InterPro" id="IPR013497">
    <property type="entry name" value="Topo_IA_cen"/>
</dbReference>
<evidence type="ECO:0000256" key="15">
    <source>
        <dbReference type="ARBA" id="ARBA00032877"/>
    </source>
</evidence>
<evidence type="ECO:0000313" key="19">
    <source>
        <dbReference type="Proteomes" id="UP000477488"/>
    </source>
</evidence>
<dbReference type="InterPro" id="IPR013498">
    <property type="entry name" value="Topo_IA_Znf"/>
</dbReference>
<dbReference type="InterPro" id="IPR003602">
    <property type="entry name" value="Topo_IA_DNA-bd_dom"/>
</dbReference>
<dbReference type="InterPro" id="IPR013826">
    <property type="entry name" value="Topo_IA_cen_sub3"/>
</dbReference>
<evidence type="ECO:0000256" key="11">
    <source>
        <dbReference type="ARBA" id="ARBA00023235"/>
    </source>
</evidence>
<keyword evidence="11 18" id="KW-0413">Isomerase</keyword>
<dbReference type="SUPFAM" id="SSF56712">
    <property type="entry name" value="Prokaryotic type I DNA topoisomerase"/>
    <property type="match status" value="1"/>
</dbReference>
<protein>
    <recommendedName>
        <fullName evidence="3">DNA topoisomerase</fullName>
        <ecNumber evidence="3">5.6.2.1</ecNumber>
    </recommendedName>
    <alternativeName>
        <fullName evidence="15">Omega-protein</fullName>
    </alternativeName>
    <alternativeName>
        <fullName evidence="14">Relaxing enzyme</fullName>
    </alternativeName>
    <alternativeName>
        <fullName evidence="12">Swivelase</fullName>
    </alternativeName>
    <alternativeName>
        <fullName evidence="13">Untwisting enzyme</fullName>
    </alternativeName>
</protein>
<dbReference type="InterPro" id="IPR005738">
    <property type="entry name" value="TopoIII"/>
</dbReference>
<dbReference type="PANTHER" id="PTHR11390">
    <property type="entry name" value="PROKARYOTIC DNA TOPOISOMERASE"/>
    <property type="match status" value="1"/>
</dbReference>
<keyword evidence="19" id="KW-1185">Reference proteome</keyword>
<name>A0A6L5XM32_9BACT</name>
<dbReference type="PROSITE" id="PS52039">
    <property type="entry name" value="TOPO_IA_2"/>
    <property type="match status" value="1"/>
</dbReference>
<keyword evidence="5" id="KW-0677">Repeat</keyword>
<feature type="domain" description="Toprim" evidence="16">
    <location>
        <begin position="1"/>
        <end position="132"/>
    </location>
</feature>
<sequence>MRLFIAEKPNLAKAIANGLGNGRTESGCIRCGSDVVTWCFGHMLELAWPQEYKPEYAQWRREHLPIIPSEWKYKVKKDSAKQLAVIGSLLREADSVVNAGDPDREGQLLVDEVLEHFKYRAPVARIWLPSLDDKSVRIALNGIRDNTPYAPLRDAARARSLADWLVGINATRALTIKGREGGRSETLSLGRVQTPTLALVVARDREITNFTPTDYFVLRASLTHAAGEFTANFVPSEMQAGLDASGRLVDFSQVAAVLERVNGVEGVVTESLRESKSKAAPLPHSLSSLQKAASAQLGMSAQEVLDTAQSLYERKLTTYPRTDCRYLPVEQYQEAAAVLAALSSLPGLEQVAGKTDASLKSAAWNTGKVTAHHAIAPTGELPPDNLKMEERSLYFMIATAFCLQFHPPMRYEARKIVLNLADTRWEVTGRRVVDAGWTAFSKDEDDDRQEEESLPPVEQGDAVTCRTVESVKKKTSPPSRFSEGTLIEAMANVHRFVGDAEARATLRETKGIGTEATRAKVLETLKERGYLALDKKSIVSTPLGREIIDLTPPALKDPITTAEWESRLEAIAQGRETLDAFLAEQKKILPDLLAPILGDGKPAFPCPSCGAALNRRKRKKDGSWFWGCTAYPDCKVILPDENGRPGKARPKPALSEYACPACGKPLVKRSGAKGEFYGCSGYPGCKKTWPVAPNGAPDFNAKKRGK</sequence>
<evidence type="ECO:0000256" key="1">
    <source>
        <dbReference type="ARBA" id="ARBA00000213"/>
    </source>
</evidence>
<dbReference type="Gene3D" id="1.10.460.10">
    <property type="entry name" value="Topoisomerase I, domain 2"/>
    <property type="match status" value="1"/>
</dbReference>
<proteinExistence type="inferred from homology"/>
<gene>
    <name evidence="18" type="primary">topB</name>
    <name evidence="18" type="ORF">FYJ44_09255</name>
</gene>
<dbReference type="EC" id="5.6.2.1" evidence="3"/>
<dbReference type="Gene3D" id="2.70.20.10">
    <property type="entry name" value="Topoisomerase I, domain 3"/>
    <property type="match status" value="1"/>
</dbReference>
<evidence type="ECO:0000256" key="9">
    <source>
        <dbReference type="ARBA" id="ARBA00023029"/>
    </source>
</evidence>
<evidence type="ECO:0000256" key="7">
    <source>
        <dbReference type="ARBA" id="ARBA00022833"/>
    </source>
</evidence>
<evidence type="ECO:0000256" key="2">
    <source>
        <dbReference type="ARBA" id="ARBA00009446"/>
    </source>
</evidence>
<dbReference type="GO" id="GO:0006281">
    <property type="term" value="P:DNA repair"/>
    <property type="evidence" value="ECO:0007669"/>
    <property type="project" value="TreeGrafter"/>
</dbReference>
<evidence type="ECO:0000256" key="8">
    <source>
        <dbReference type="ARBA" id="ARBA00022842"/>
    </source>
</evidence>
<dbReference type="Proteomes" id="UP000477488">
    <property type="component" value="Unassembled WGS sequence"/>
</dbReference>
<keyword evidence="10" id="KW-0238">DNA-binding</keyword>
<dbReference type="InterPro" id="IPR023405">
    <property type="entry name" value="Topo_IA_core_domain"/>
</dbReference>
<dbReference type="CDD" id="cd00186">
    <property type="entry name" value="TOP1Ac"/>
    <property type="match status" value="1"/>
</dbReference>
<dbReference type="CDD" id="cd03362">
    <property type="entry name" value="TOPRIM_TopoIA_TopoIII"/>
    <property type="match status" value="1"/>
</dbReference>
<evidence type="ECO:0000313" key="18">
    <source>
        <dbReference type="EMBL" id="MSS28216.1"/>
    </source>
</evidence>
<evidence type="ECO:0000259" key="17">
    <source>
        <dbReference type="PROSITE" id="PS52039"/>
    </source>
</evidence>
<organism evidence="18 19">
    <name type="scientific">Desulfovibrio porci</name>
    <dbReference type="NCBI Taxonomy" id="2605782"/>
    <lineage>
        <taxon>Bacteria</taxon>
        <taxon>Pseudomonadati</taxon>
        <taxon>Thermodesulfobacteriota</taxon>
        <taxon>Desulfovibrionia</taxon>
        <taxon>Desulfovibrionales</taxon>
        <taxon>Desulfovibrionaceae</taxon>
        <taxon>Desulfovibrio</taxon>
    </lineage>
</organism>
<dbReference type="GO" id="GO:0006310">
    <property type="term" value="P:DNA recombination"/>
    <property type="evidence" value="ECO:0007669"/>
    <property type="project" value="TreeGrafter"/>
</dbReference>
<dbReference type="PROSITE" id="PS00396">
    <property type="entry name" value="TOPO_IA_1"/>
    <property type="match status" value="1"/>
</dbReference>
<keyword evidence="8" id="KW-0460">Magnesium</keyword>
<dbReference type="Gene3D" id="3.40.50.140">
    <property type="match status" value="1"/>
</dbReference>
<dbReference type="GO" id="GO:0006265">
    <property type="term" value="P:DNA topological change"/>
    <property type="evidence" value="ECO:0007669"/>
    <property type="project" value="InterPro"/>
</dbReference>
<evidence type="ECO:0000256" key="4">
    <source>
        <dbReference type="ARBA" id="ARBA00022723"/>
    </source>
</evidence>
<dbReference type="InterPro" id="IPR013825">
    <property type="entry name" value="Topo_IA_cen_sub2"/>
</dbReference>
<dbReference type="AlphaFoldDB" id="A0A6L5XM32"/>
<dbReference type="Pfam" id="PF01396">
    <property type="entry name" value="Zn_ribbon_Top1"/>
    <property type="match status" value="2"/>
</dbReference>
<dbReference type="GO" id="GO:0003917">
    <property type="term" value="F:DNA topoisomerase type I (single strand cut, ATP-independent) activity"/>
    <property type="evidence" value="ECO:0007669"/>
    <property type="project" value="UniProtKB-EC"/>
</dbReference>
<dbReference type="EMBL" id="VUMH01000008">
    <property type="protein sequence ID" value="MSS28216.1"/>
    <property type="molecule type" value="Genomic_DNA"/>
</dbReference>
<dbReference type="SUPFAM" id="SSF57783">
    <property type="entry name" value="Zinc beta-ribbon"/>
    <property type="match status" value="1"/>
</dbReference>
<comment type="similarity">
    <text evidence="2">Belongs to the type IA topoisomerase family.</text>
</comment>
<dbReference type="PANTHER" id="PTHR11390:SF21">
    <property type="entry name" value="DNA TOPOISOMERASE 3-ALPHA"/>
    <property type="match status" value="1"/>
</dbReference>
<evidence type="ECO:0000256" key="5">
    <source>
        <dbReference type="ARBA" id="ARBA00022737"/>
    </source>
</evidence>
<dbReference type="Pfam" id="PF01131">
    <property type="entry name" value="Topoisom_bac"/>
    <property type="match status" value="1"/>
</dbReference>
<dbReference type="Pfam" id="PF01751">
    <property type="entry name" value="Toprim"/>
    <property type="match status" value="1"/>
</dbReference>
<keyword evidence="4" id="KW-0479">Metal-binding</keyword>
<dbReference type="GO" id="GO:0003677">
    <property type="term" value="F:DNA binding"/>
    <property type="evidence" value="ECO:0007669"/>
    <property type="project" value="UniProtKB-KW"/>
</dbReference>
<evidence type="ECO:0000256" key="12">
    <source>
        <dbReference type="ARBA" id="ARBA00030003"/>
    </source>
</evidence>
<evidence type="ECO:0000256" key="13">
    <source>
        <dbReference type="ARBA" id="ARBA00031985"/>
    </source>
</evidence>
<evidence type="ECO:0000256" key="6">
    <source>
        <dbReference type="ARBA" id="ARBA00022771"/>
    </source>
</evidence>
<dbReference type="InterPro" id="IPR003601">
    <property type="entry name" value="Topo_IA_2"/>
</dbReference>
<evidence type="ECO:0000256" key="14">
    <source>
        <dbReference type="ARBA" id="ARBA00032235"/>
    </source>
</evidence>
<dbReference type="InterPro" id="IPR034144">
    <property type="entry name" value="TOPRIM_TopoIII"/>
</dbReference>
<accession>A0A6L5XM32</accession>
<dbReference type="InterPro" id="IPR000380">
    <property type="entry name" value="Topo_IA"/>
</dbReference>
<dbReference type="NCBIfam" id="NF005829">
    <property type="entry name" value="PRK07726.1"/>
    <property type="match status" value="1"/>
</dbReference>
<dbReference type="PRINTS" id="PR00417">
    <property type="entry name" value="PRTPISMRASEI"/>
</dbReference>
<evidence type="ECO:0000256" key="3">
    <source>
        <dbReference type="ARBA" id="ARBA00012891"/>
    </source>
</evidence>